<sequence length="125" mass="14506">MMTFEFTSLFDLQTAFPTEQACINHLENIIWGDVVISPFDATSKVYKCKGNKYRCKNTGKYFTVKTGTLFDNTKIKLQKWFMAIWLVTSHKRGISSVQLSKEIAVTQKTAWFMLQRIRKCFGSEN</sequence>
<dbReference type="EMBL" id="UHHT01000001">
    <property type="protein sequence ID" value="SUO82538.1"/>
    <property type="molecule type" value="Genomic_DNA"/>
</dbReference>
<proteinExistence type="predicted"/>
<dbReference type="RefSeq" id="WP_021320657.1">
    <property type="nucleotide sequence ID" value="NZ_CP046040.1"/>
</dbReference>
<evidence type="ECO:0000313" key="2">
    <source>
        <dbReference type="EMBL" id="VEF07034.1"/>
    </source>
</evidence>
<accession>A0A2X3V335</accession>
<dbReference type="EMBL" id="LR134317">
    <property type="protein sequence ID" value="VEF07034.1"/>
    <property type="molecule type" value="Genomic_DNA"/>
</dbReference>
<evidence type="ECO:0000313" key="4">
    <source>
        <dbReference type="Proteomes" id="UP000269903"/>
    </source>
</evidence>
<reference evidence="1 3" key="1">
    <citation type="submission" date="2018-06" db="EMBL/GenBank/DDBJ databases">
        <authorList>
            <consortium name="Pathogen Informatics"/>
            <person name="Doyle S."/>
        </authorList>
    </citation>
    <scope>NUCLEOTIDE SEQUENCE [LARGE SCALE GENOMIC DNA]</scope>
    <source>
        <strain evidence="1 3">NCTC7023</strain>
    </source>
</reference>
<dbReference type="Proteomes" id="UP000269903">
    <property type="component" value="Chromosome"/>
</dbReference>
<organism evidence="2 4">
    <name type="scientific">Streptococcus equi subsp. zooepidemicus</name>
    <dbReference type="NCBI Taxonomy" id="40041"/>
    <lineage>
        <taxon>Bacteria</taxon>
        <taxon>Bacillati</taxon>
        <taxon>Bacillota</taxon>
        <taxon>Bacilli</taxon>
        <taxon>Lactobacillales</taxon>
        <taxon>Streptococcaceae</taxon>
        <taxon>Streptococcus</taxon>
    </lineage>
</organism>
<evidence type="ECO:0000313" key="3">
    <source>
        <dbReference type="Proteomes" id="UP000255476"/>
    </source>
</evidence>
<dbReference type="AlphaFoldDB" id="A0A2X3V335"/>
<gene>
    <name evidence="2" type="ORF">NCTC6180_00995</name>
    <name evidence="1" type="ORF">NCTC7023_01907</name>
</gene>
<dbReference type="STRING" id="1051072.SeseC_01096"/>
<name>A0A2X3V335_STRSZ</name>
<reference evidence="2 4" key="2">
    <citation type="submission" date="2018-12" db="EMBL/GenBank/DDBJ databases">
        <authorList>
            <consortium name="Pathogen Informatics"/>
        </authorList>
    </citation>
    <scope>NUCLEOTIDE SEQUENCE [LARGE SCALE GENOMIC DNA]</scope>
    <source>
        <strain evidence="2 4">NCTC6180</strain>
    </source>
</reference>
<evidence type="ECO:0000313" key="1">
    <source>
        <dbReference type="EMBL" id="SUO82538.1"/>
    </source>
</evidence>
<protein>
    <submittedName>
        <fullName evidence="2">ISSpo8 transposase</fullName>
    </submittedName>
</protein>
<dbReference type="Proteomes" id="UP000255476">
    <property type="component" value="Unassembled WGS sequence"/>
</dbReference>